<dbReference type="Gene3D" id="3.30.420.40">
    <property type="match status" value="4"/>
</dbReference>
<proteinExistence type="predicted"/>
<evidence type="ECO:0000313" key="10">
    <source>
        <dbReference type="Proteomes" id="UP000198943"/>
    </source>
</evidence>
<evidence type="ECO:0000259" key="7">
    <source>
        <dbReference type="Pfam" id="PF01869"/>
    </source>
</evidence>
<evidence type="ECO:0000259" key="8">
    <source>
        <dbReference type="Pfam" id="PF09989"/>
    </source>
</evidence>
<evidence type="ECO:0000256" key="2">
    <source>
        <dbReference type="ARBA" id="ARBA00022723"/>
    </source>
</evidence>
<dbReference type="GO" id="GO:0046872">
    <property type="term" value="F:metal ion binding"/>
    <property type="evidence" value="ECO:0007669"/>
    <property type="project" value="UniProtKB-KW"/>
</dbReference>
<gene>
    <name evidence="9" type="ORF">SAMN04487864_101334</name>
</gene>
<organism evidence="9 10">
    <name type="scientific">Succiniclasticum ruminis</name>
    <dbReference type="NCBI Taxonomy" id="40841"/>
    <lineage>
        <taxon>Bacteria</taxon>
        <taxon>Bacillati</taxon>
        <taxon>Bacillota</taxon>
        <taxon>Negativicutes</taxon>
        <taxon>Acidaminococcales</taxon>
        <taxon>Acidaminococcaceae</taxon>
        <taxon>Succiniclasticum</taxon>
    </lineage>
</organism>
<sequence>MTNNFKSQITADAAGRKRSAVPAEGFASYKVGIDIGSTTIKVVVLDAEEHIVYKHYARHFSDIPTALVTNLTALQDVVGPSRFRFALTGSAGMGIAQRLQLPFVQEVIAAATAVKKLIPQTDTMVELGGEDAKIMYFGSAPEERMNGVCAGGTGAFIDHMAALLNTDAKGLNDLAANARRIYTIASRCGVFAKTDIQALMNDGASKEDIAKSIFQAVVNQTIGNLAQGREITGNVAFLGGPLYFLPELKKRFIETLKMDPEHVVNVEDGAYFVAVGAALSEETKELEFKDLTANLDKAEAGHGIARDERLALFRSSEEYDAFIERHNKDKVKRGDLATYAGPVYVGIDAGSTTTKIVAIGSEKEILYTDYGSNQGSPLKIVIKELTGLYHAMPKTAWIAGCLTTGYGENIVKAALHADEGEVETFAHYRAAYEFCPEVTCVLDIGGQDMKCFQISNGNIGKITLNEACSAGCGSFIENFAQGLGMSAAEFADKAMDSKTPVDLGTRCTVFMNSRVKQAQKEGAPLADISAGIGLSVIKNALFKVMQLKDVSELGDHIVVQGGTFYNNAVLRNMEKLLGKDVIRPDIAGLMGAYGAAILSLEKTESEAAEAATNTVAAQASASVATETVSAGTRKHSTLLGPEKLANFTVTTKSYRCNGCGNHCLVTMQTFPDGGRYFTGNRCERGEGKPKNNNKAPNIYEYKYQRLFNYPNVTDPAASCADAQTGASNSKRTAAGNGTRRPNAPRGVIGIPRVLNMYEDFPFWATFFGKLGYDIVLSGKSNPMIYYKGMSTIPSDSLCYPAKLVHGHVMDLVEKGVKRIFYPCMPYNMEDDVNHTGNHYNCPVVASYAENIRNNMDVLRNENIAFIEPFLPINNPKKMLQRLTEVEFFTADNITSKELKAAMDAGYKELEQYREDVRNKGKEILQIAKEKNLPVILLVGRPYHIDPEINHGIPEMIQSYNLAIVSEDSVYHMDTPKDELSIVNQWSYHARLYHAASFAAAHPEINLIQLSSFGCGLDAITTNQVREIMEGHQRLYTMIKLDEVSNLGAARIRLRSLLAVLSRRHVPGYQPIITPERPHFTHDCKGTHTILAPQMAPIHFNLISHVLNRYGYQVVIPETPKEDSINLGLQYVQNDMCYPAIVVIGQMLQALKSGKYDPDNTSIVLFQTCGACRATNYLNLMRRALRNAGFPQVPAFACWGLEQDAFRLNASGFKDVAKAVVYGDLLQNVTNRMRPYELIPGSTDKLFAKWMAKVKEELDHGNFLKYRQTIQELVQEFDAIPLIPNLWKPKVGVVGEILVEYHPVANNHLEEVLAREGAEVVMPELANFLLYMAFDGITRHDILDGSWLNKVGAQMFIKVADFFMSPMRKALAKSKHFTAPVSIYKVAELAAQHVSLGNMAGEGWLLPGEMTKLMEEGVRNVVCLQPWACLPNHILGKGVFREIRRTYEDANLVAMDCDAGASEVNQLNRLKLMLSVAKEKCPEGMQLAATAENADNLA</sequence>
<feature type="domain" description="ATPase BadF/BadG/BcrA/BcrD type" evidence="7">
    <location>
        <begin position="31"/>
        <end position="279"/>
    </location>
</feature>
<name>A0A1G6HYI7_9FIRM</name>
<keyword evidence="3" id="KW-0408">Iron</keyword>
<keyword evidence="4" id="KW-0411">Iron-sulfur</keyword>
<accession>A0A1G6HYI7</accession>
<keyword evidence="5" id="KW-0175">Coiled coil</keyword>
<keyword evidence="2" id="KW-0479">Metal-binding</keyword>
<dbReference type="GO" id="GO:0051536">
    <property type="term" value="F:iron-sulfur cluster binding"/>
    <property type="evidence" value="ECO:0007669"/>
    <property type="project" value="UniProtKB-KW"/>
</dbReference>
<dbReference type="SUPFAM" id="SSF53067">
    <property type="entry name" value="Actin-like ATPase domain"/>
    <property type="match status" value="2"/>
</dbReference>
<evidence type="ECO:0000256" key="4">
    <source>
        <dbReference type="ARBA" id="ARBA00023014"/>
    </source>
</evidence>
<dbReference type="PANTHER" id="PTHR32329">
    <property type="entry name" value="BIFUNCTIONAL PROTEIN [INCLUDES 2-HYDROXYACYL-COA DEHYDRATASE (N-TER) AND ITS ACTIVATOR DOMAIN (C_TERM)-RELATED"/>
    <property type="match status" value="1"/>
</dbReference>
<dbReference type="InterPro" id="IPR002731">
    <property type="entry name" value="ATPase_BadF"/>
</dbReference>
<dbReference type="InterPro" id="IPR008275">
    <property type="entry name" value="CoA_E_activase_dom"/>
</dbReference>
<dbReference type="OrthoDB" id="9802715at2"/>
<dbReference type="EMBL" id="FMYW01000001">
    <property type="protein sequence ID" value="SDB99291.1"/>
    <property type="molecule type" value="Genomic_DNA"/>
</dbReference>
<protein>
    <submittedName>
        <fullName evidence="9">CoA-substrate-specific enzyme activase, putative</fullName>
    </submittedName>
</protein>
<dbReference type="CDD" id="cd24035">
    <property type="entry name" value="ASKHA_NBD_O66634-like_rpt2"/>
    <property type="match status" value="1"/>
</dbReference>
<dbReference type="Pfam" id="PF09989">
    <property type="entry name" value="DUF2229"/>
    <property type="match status" value="1"/>
</dbReference>
<dbReference type="Pfam" id="PF01869">
    <property type="entry name" value="BcrAD_BadFG"/>
    <property type="match status" value="2"/>
</dbReference>
<evidence type="ECO:0000256" key="6">
    <source>
        <dbReference type="SAM" id="MobiDB-lite"/>
    </source>
</evidence>
<evidence type="ECO:0000256" key="5">
    <source>
        <dbReference type="SAM" id="Coils"/>
    </source>
</evidence>
<dbReference type="CDD" id="cd24034">
    <property type="entry name" value="ASKHA_NBD_O66634-like_rpt1"/>
    <property type="match status" value="1"/>
</dbReference>
<feature type="region of interest" description="Disordered" evidence="6">
    <location>
        <begin position="720"/>
        <end position="742"/>
    </location>
</feature>
<keyword evidence="10" id="KW-1185">Reference proteome</keyword>
<comment type="cofactor">
    <cofactor evidence="1">
        <name>[4Fe-4S] cluster</name>
        <dbReference type="ChEBI" id="CHEBI:49883"/>
    </cofactor>
</comment>
<evidence type="ECO:0000313" key="9">
    <source>
        <dbReference type="EMBL" id="SDB99291.1"/>
    </source>
</evidence>
<feature type="coiled-coil region" evidence="5">
    <location>
        <begin position="895"/>
        <end position="929"/>
    </location>
</feature>
<evidence type="ECO:0000256" key="1">
    <source>
        <dbReference type="ARBA" id="ARBA00001966"/>
    </source>
</evidence>
<evidence type="ECO:0000256" key="3">
    <source>
        <dbReference type="ARBA" id="ARBA00023004"/>
    </source>
</evidence>
<dbReference type="InterPro" id="IPR018709">
    <property type="entry name" value="CoA_activase_DUF2229"/>
</dbReference>
<dbReference type="InterPro" id="IPR051805">
    <property type="entry name" value="Dehydratase_Activator_Redct"/>
</dbReference>
<dbReference type="RefSeq" id="WP_093729091.1">
    <property type="nucleotide sequence ID" value="NZ_FMYW01000001.1"/>
</dbReference>
<dbReference type="InterPro" id="IPR043129">
    <property type="entry name" value="ATPase_NBD"/>
</dbReference>
<reference evidence="10" key="1">
    <citation type="submission" date="2016-10" db="EMBL/GenBank/DDBJ databases">
        <authorList>
            <person name="Varghese N."/>
            <person name="Submissions S."/>
        </authorList>
    </citation>
    <scope>NUCLEOTIDE SEQUENCE [LARGE SCALE GENOMIC DNA]</scope>
    <source>
        <strain evidence="10">DSM 11005</strain>
    </source>
</reference>
<feature type="domain" description="DUF2229" evidence="8">
    <location>
        <begin position="748"/>
        <end position="969"/>
    </location>
</feature>
<feature type="domain" description="ATPase BadF/BadG/BcrA/BcrD type" evidence="7">
    <location>
        <begin position="345"/>
        <end position="598"/>
    </location>
</feature>
<dbReference type="PANTHER" id="PTHR32329:SF4">
    <property type="entry name" value="ACTIVATOR OF 2-HYDROXYACYL-COA DEHYDRATASE"/>
    <property type="match status" value="1"/>
</dbReference>
<dbReference type="NCBIfam" id="TIGR00241">
    <property type="entry name" value="CoA_E_activ"/>
    <property type="match status" value="1"/>
</dbReference>
<dbReference type="Proteomes" id="UP000198943">
    <property type="component" value="Unassembled WGS sequence"/>
</dbReference>